<reference evidence="1 2" key="1">
    <citation type="submission" date="2011-10" db="EMBL/GenBank/DDBJ databases">
        <title>The Improved High-Quality Draft genome of Leptonema illini DSM 21528.</title>
        <authorList>
            <consortium name="US DOE Joint Genome Institute (JGI-PGF)"/>
            <person name="Lucas S."/>
            <person name="Copeland A."/>
            <person name="Lapidus A."/>
            <person name="Glavina del Rio T."/>
            <person name="Dalin E."/>
            <person name="Tice H."/>
            <person name="Bruce D."/>
            <person name="Goodwin L."/>
            <person name="Pitluck S."/>
            <person name="Peters L."/>
            <person name="Mikhailova N."/>
            <person name="Held B."/>
            <person name="Kyrpides N."/>
            <person name="Mavromatis K."/>
            <person name="Ivanova N."/>
            <person name="Markowitz V."/>
            <person name="Cheng J.-F."/>
            <person name="Hugenholtz P."/>
            <person name="Woyke T."/>
            <person name="Wu D."/>
            <person name="Gronow S."/>
            <person name="Wellnitz S."/>
            <person name="Brambilla E.-M."/>
            <person name="Klenk H.-P."/>
            <person name="Eisen J.A."/>
        </authorList>
    </citation>
    <scope>NUCLEOTIDE SEQUENCE [LARGE SCALE GENOMIC DNA]</scope>
    <source>
        <strain evidence="1 2">DSM 21528</strain>
    </source>
</reference>
<organism evidence="1 2">
    <name type="scientific">Leptonema illini DSM 21528</name>
    <dbReference type="NCBI Taxonomy" id="929563"/>
    <lineage>
        <taxon>Bacteria</taxon>
        <taxon>Pseudomonadati</taxon>
        <taxon>Spirochaetota</taxon>
        <taxon>Spirochaetia</taxon>
        <taxon>Leptospirales</taxon>
        <taxon>Leptospiraceae</taxon>
        <taxon>Leptonema</taxon>
    </lineage>
</organism>
<dbReference type="Proteomes" id="UP000005737">
    <property type="component" value="Unassembled WGS sequence"/>
</dbReference>
<name>H2CG07_9LEPT</name>
<proteinExistence type="predicted"/>
<gene>
    <name evidence="1" type="ORF">Lepil_3192</name>
</gene>
<dbReference type="PROSITE" id="PS51257">
    <property type="entry name" value="PROKAR_LIPOPROTEIN"/>
    <property type="match status" value="1"/>
</dbReference>
<accession>H2CG07</accession>
<protein>
    <recommendedName>
        <fullName evidence="3">Lipoprotein</fullName>
    </recommendedName>
</protein>
<evidence type="ECO:0008006" key="3">
    <source>
        <dbReference type="Google" id="ProtNLM"/>
    </source>
</evidence>
<dbReference type="EMBL" id="JH597773">
    <property type="protein sequence ID" value="EHQ07855.1"/>
    <property type="molecule type" value="Genomic_DNA"/>
</dbReference>
<keyword evidence="2" id="KW-1185">Reference proteome</keyword>
<dbReference type="AlphaFoldDB" id="H2CG07"/>
<evidence type="ECO:0000313" key="2">
    <source>
        <dbReference type="Proteomes" id="UP000005737"/>
    </source>
</evidence>
<sequence>MKRFLNMRKPFRTRHFVFFVLIIFVPLLSSCVVEKIEPTEANIDLLVAIEYKRSECGSVPPIPLFVIDELEKNALAGCVIAIMSAPCPMTEYPLICVRMYGQNLPGAVDLQDAFVP</sequence>
<dbReference type="STRING" id="183.GCA_002009735_01210"/>
<dbReference type="HOGENOM" id="CLU_2288024_0_0_12"/>
<dbReference type="RefSeq" id="WP_002774039.1">
    <property type="nucleotide sequence ID" value="NZ_JH597773.1"/>
</dbReference>
<evidence type="ECO:0000313" key="1">
    <source>
        <dbReference type="EMBL" id="EHQ07855.1"/>
    </source>
</evidence>